<organism evidence="2 3">
    <name type="scientific">Mycena belliarum</name>
    <dbReference type="NCBI Taxonomy" id="1033014"/>
    <lineage>
        <taxon>Eukaryota</taxon>
        <taxon>Fungi</taxon>
        <taxon>Dikarya</taxon>
        <taxon>Basidiomycota</taxon>
        <taxon>Agaricomycotina</taxon>
        <taxon>Agaricomycetes</taxon>
        <taxon>Agaricomycetidae</taxon>
        <taxon>Agaricales</taxon>
        <taxon>Marasmiineae</taxon>
        <taxon>Mycenaceae</taxon>
        <taxon>Mycena</taxon>
    </lineage>
</organism>
<sequence>MHKTVLDFGDKYLHPISSLAFSPDGTLITGTQKSHFTLWDIHSNKLLHTEHGLAKDSVVAQSWSPDGLNTVFASGWTVTVKLDPKMTINRYHQSTLETVDLASVDSTGMRKAVAVGGNVSIWSRALGQEQWVFQENLTVPTNLEKSRPMAKSIYWCDYPDPQIIVIYGNLEAGTGLEYSNYD</sequence>
<evidence type="ECO:0008006" key="4">
    <source>
        <dbReference type="Google" id="ProtNLM"/>
    </source>
</evidence>
<dbReference type="EMBL" id="JARJCN010000116">
    <property type="protein sequence ID" value="KAJ7073362.1"/>
    <property type="molecule type" value="Genomic_DNA"/>
</dbReference>
<dbReference type="Gene3D" id="2.130.10.10">
    <property type="entry name" value="YVTN repeat-like/Quinoprotein amine dehydrogenase"/>
    <property type="match status" value="1"/>
</dbReference>
<proteinExistence type="predicted"/>
<dbReference type="Proteomes" id="UP001222325">
    <property type="component" value="Unassembled WGS sequence"/>
</dbReference>
<dbReference type="PROSITE" id="PS50082">
    <property type="entry name" value="WD_REPEATS_2"/>
    <property type="match status" value="1"/>
</dbReference>
<evidence type="ECO:0000313" key="3">
    <source>
        <dbReference type="Proteomes" id="UP001222325"/>
    </source>
</evidence>
<dbReference type="AlphaFoldDB" id="A0AAD6XEG9"/>
<dbReference type="SUPFAM" id="SSF50998">
    <property type="entry name" value="Quinoprotein alcohol dehydrogenase-like"/>
    <property type="match status" value="1"/>
</dbReference>
<dbReference type="InterPro" id="IPR015943">
    <property type="entry name" value="WD40/YVTN_repeat-like_dom_sf"/>
</dbReference>
<evidence type="ECO:0000256" key="1">
    <source>
        <dbReference type="PROSITE-ProRule" id="PRU00221"/>
    </source>
</evidence>
<keyword evidence="1" id="KW-0853">WD repeat</keyword>
<evidence type="ECO:0000313" key="2">
    <source>
        <dbReference type="EMBL" id="KAJ7073362.1"/>
    </source>
</evidence>
<dbReference type="InterPro" id="IPR001680">
    <property type="entry name" value="WD40_rpt"/>
</dbReference>
<feature type="repeat" description="WD" evidence="1">
    <location>
        <begin position="16"/>
        <end position="49"/>
    </location>
</feature>
<name>A0AAD6XEG9_9AGAR</name>
<accession>A0AAD6XEG9</accession>
<reference evidence="2" key="1">
    <citation type="submission" date="2023-03" db="EMBL/GenBank/DDBJ databases">
        <title>Massive genome expansion in bonnet fungi (Mycena s.s.) driven by repeated elements and novel gene families across ecological guilds.</title>
        <authorList>
            <consortium name="Lawrence Berkeley National Laboratory"/>
            <person name="Harder C.B."/>
            <person name="Miyauchi S."/>
            <person name="Viragh M."/>
            <person name="Kuo A."/>
            <person name="Thoen E."/>
            <person name="Andreopoulos B."/>
            <person name="Lu D."/>
            <person name="Skrede I."/>
            <person name="Drula E."/>
            <person name="Henrissat B."/>
            <person name="Morin E."/>
            <person name="Kohler A."/>
            <person name="Barry K."/>
            <person name="LaButti K."/>
            <person name="Morin E."/>
            <person name="Salamov A."/>
            <person name="Lipzen A."/>
            <person name="Mereny Z."/>
            <person name="Hegedus B."/>
            <person name="Baldrian P."/>
            <person name="Stursova M."/>
            <person name="Weitz H."/>
            <person name="Taylor A."/>
            <person name="Grigoriev I.V."/>
            <person name="Nagy L.G."/>
            <person name="Martin F."/>
            <person name="Kauserud H."/>
        </authorList>
    </citation>
    <scope>NUCLEOTIDE SEQUENCE</scope>
    <source>
        <strain evidence="2">CBHHK173m</strain>
    </source>
</reference>
<keyword evidence="3" id="KW-1185">Reference proteome</keyword>
<comment type="caution">
    <text evidence="2">The sequence shown here is derived from an EMBL/GenBank/DDBJ whole genome shotgun (WGS) entry which is preliminary data.</text>
</comment>
<gene>
    <name evidence="2" type="ORF">B0H15DRAFT_957273</name>
</gene>
<protein>
    <recommendedName>
        <fullName evidence="4">Translation initiation factor beta propellor-like domain-containing protein</fullName>
    </recommendedName>
</protein>
<dbReference type="InterPro" id="IPR011047">
    <property type="entry name" value="Quinoprotein_ADH-like_sf"/>
</dbReference>